<gene>
    <name evidence="2" type="ORF">DFR68_104314</name>
</gene>
<reference evidence="2 3" key="1">
    <citation type="submission" date="2018-07" db="EMBL/GenBank/DDBJ databases">
        <title>Genomic Encyclopedia of Type Strains, Phase IV (KMG-IV): sequencing the most valuable type-strain genomes for metagenomic binning, comparative biology and taxonomic classification.</title>
        <authorList>
            <person name="Goeker M."/>
        </authorList>
    </citation>
    <scope>NUCLEOTIDE SEQUENCE [LARGE SCALE GENOMIC DNA]</scope>
    <source>
        <strain evidence="2 3">DSM 44952</strain>
    </source>
</reference>
<dbReference type="Proteomes" id="UP000255355">
    <property type="component" value="Unassembled WGS sequence"/>
</dbReference>
<keyword evidence="2" id="KW-0255">Endonuclease</keyword>
<evidence type="ECO:0000259" key="1">
    <source>
        <dbReference type="Pfam" id="PF05685"/>
    </source>
</evidence>
<evidence type="ECO:0000313" key="3">
    <source>
        <dbReference type="Proteomes" id="UP000255355"/>
    </source>
</evidence>
<dbReference type="GO" id="GO:0004519">
    <property type="term" value="F:endonuclease activity"/>
    <property type="evidence" value="ECO:0007669"/>
    <property type="project" value="UniProtKB-KW"/>
</dbReference>
<proteinExistence type="predicted"/>
<dbReference type="InterPro" id="IPR011335">
    <property type="entry name" value="Restrct_endonuc-II-like"/>
</dbReference>
<keyword evidence="2" id="KW-0378">Hydrolase</keyword>
<dbReference type="Gene3D" id="3.90.1570.10">
    <property type="entry name" value="tt1808, chain A"/>
    <property type="match status" value="1"/>
</dbReference>
<protein>
    <submittedName>
        <fullName evidence="2">Putative restriction endonuclease</fullName>
    </submittedName>
</protein>
<sequence>MDGHGIPTEQVVLAIEIVAPSTELQDRLVKPAVYADAGIPNYWRVETNSFNGRLPGESIPVLFAHELGENGEYELTHRIAAGEPATLRSPFEFTIDPATLLR</sequence>
<comment type="caution">
    <text evidence="2">The sequence shown here is derived from an EMBL/GenBank/DDBJ whole genome shotgun (WGS) entry which is preliminary data.</text>
</comment>
<dbReference type="Pfam" id="PF05685">
    <property type="entry name" value="Uma2"/>
    <property type="match status" value="1"/>
</dbReference>
<dbReference type="CDD" id="cd06260">
    <property type="entry name" value="DUF820-like"/>
    <property type="match status" value="1"/>
</dbReference>
<dbReference type="InterPro" id="IPR012296">
    <property type="entry name" value="Nuclease_put_TT1808"/>
</dbReference>
<feature type="domain" description="Putative restriction endonuclease" evidence="1">
    <location>
        <begin position="8"/>
        <end position="91"/>
    </location>
</feature>
<dbReference type="InterPro" id="IPR008538">
    <property type="entry name" value="Uma2"/>
</dbReference>
<dbReference type="AlphaFoldDB" id="A0A370H5Z1"/>
<accession>A0A370H5Z1</accession>
<dbReference type="STRING" id="1210089.GCA_001613165_01350"/>
<name>A0A370H5Z1_9NOCA</name>
<dbReference type="SUPFAM" id="SSF52980">
    <property type="entry name" value="Restriction endonuclease-like"/>
    <property type="match status" value="1"/>
</dbReference>
<keyword evidence="2" id="KW-0540">Nuclease</keyword>
<dbReference type="EMBL" id="QQAZ01000004">
    <property type="protein sequence ID" value="RDI51830.1"/>
    <property type="molecule type" value="Genomic_DNA"/>
</dbReference>
<evidence type="ECO:0000313" key="2">
    <source>
        <dbReference type="EMBL" id="RDI51830.1"/>
    </source>
</evidence>
<organism evidence="2 3">
    <name type="scientific">Nocardia mexicana</name>
    <dbReference type="NCBI Taxonomy" id="279262"/>
    <lineage>
        <taxon>Bacteria</taxon>
        <taxon>Bacillati</taxon>
        <taxon>Actinomycetota</taxon>
        <taxon>Actinomycetes</taxon>
        <taxon>Mycobacteriales</taxon>
        <taxon>Nocardiaceae</taxon>
        <taxon>Nocardia</taxon>
    </lineage>
</organism>
<keyword evidence="3" id="KW-1185">Reference proteome</keyword>